<dbReference type="PROSITE" id="PS51257">
    <property type="entry name" value="PROKAR_LIPOPROTEIN"/>
    <property type="match status" value="1"/>
</dbReference>
<proteinExistence type="predicted"/>
<organism evidence="1">
    <name type="scientific">hydrothermal vent metagenome</name>
    <dbReference type="NCBI Taxonomy" id="652676"/>
    <lineage>
        <taxon>unclassified sequences</taxon>
        <taxon>metagenomes</taxon>
        <taxon>ecological metagenomes</taxon>
    </lineage>
</organism>
<accession>A0A3B0TA75</accession>
<dbReference type="EMBL" id="UOEL01000126">
    <property type="protein sequence ID" value="VAW15581.1"/>
    <property type="molecule type" value="Genomic_DNA"/>
</dbReference>
<gene>
    <name evidence="1" type="ORF">MNBD_BACTEROID03-1890</name>
</gene>
<evidence type="ECO:0008006" key="2">
    <source>
        <dbReference type="Google" id="ProtNLM"/>
    </source>
</evidence>
<reference evidence="1" key="1">
    <citation type="submission" date="2018-06" db="EMBL/GenBank/DDBJ databases">
        <authorList>
            <person name="Zhirakovskaya E."/>
        </authorList>
    </citation>
    <scope>NUCLEOTIDE SEQUENCE</scope>
</reference>
<dbReference type="AlphaFoldDB" id="A0A3B0TA75"/>
<name>A0A3B0TA75_9ZZZZ</name>
<sequence length="141" mass="15970">MKKYMLVTFILLSAFSCKEDKKKDAPSGDNQMKEVMAIHDEVMPKMGNIGKLVATLKSKVDSTAQGIEYEKAMIDLQEGNKAMMDWMQGFGDRFDSDEIMKGKTLSEEKKQWLNEEEDKIKAVRDQINSGIENAEKLLGGR</sequence>
<evidence type="ECO:0000313" key="1">
    <source>
        <dbReference type="EMBL" id="VAW15581.1"/>
    </source>
</evidence>
<protein>
    <recommendedName>
        <fullName evidence="2">Viral A-type inclusion protein</fullName>
    </recommendedName>
</protein>